<comment type="subcellular location">
    <subcellularLocation>
        <location evidence="1">Membrane</location>
        <topology evidence="1">Multi-pass membrane protein</topology>
    </subcellularLocation>
</comment>
<evidence type="ECO:0000313" key="7">
    <source>
        <dbReference type="EMBL" id="GMS85332.1"/>
    </source>
</evidence>
<keyword evidence="8" id="KW-1185">Reference proteome</keyword>
<evidence type="ECO:0000256" key="3">
    <source>
        <dbReference type="ARBA" id="ARBA00022692"/>
    </source>
</evidence>
<feature type="transmembrane region" description="Helical" evidence="6">
    <location>
        <begin position="233"/>
        <end position="257"/>
    </location>
</feature>
<evidence type="ECO:0000256" key="5">
    <source>
        <dbReference type="ARBA" id="ARBA00023136"/>
    </source>
</evidence>
<evidence type="ECO:0008006" key="9">
    <source>
        <dbReference type="Google" id="ProtNLM"/>
    </source>
</evidence>
<accession>A0AAV5SPN6</accession>
<evidence type="ECO:0000256" key="4">
    <source>
        <dbReference type="ARBA" id="ARBA00022989"/>
    </source>
</evidence>
<feature type="transmembrane region" description="Helical" evidence="6">
    <location>
        <begin position="43"/>
        <end position="63"/>
    </location>
</feature>
<evidence type="ECO:0000256" key="1">
    <source>
        <dbReference type="ARBA" id="ARBA00004141"/>
    </source>
</evidence>
<keyword evidence="3 6" id="KW-0812">Transmembrane</keyword>
<feature type="non-terminal residue" evidence="7">
    <location>
        <position position="324"/>
    </location>
</feature>
<feature type="transmembrane region" description="Helical" evidence="6">
    <location>
        <begin position="91"/>
        <end position="117"/>
    </location>
</feature>
<name>A0AAV5SPN6_9BILA</name>
<protein>
    <recommendedName>
        <fullName evidence="9">G protein-coupled receptor</fullName>
    </recommendedName>
</protein>
<keyword evidence="4 6" id="KW-1133">Transmembrane helix</keyword>
<feature type="transmembrane region" description="Helical" evidence="6">
    <location>
        <begin position="129"/>
        <end position="148"/>
    </location>
</feature>
<proteinExistence type="inferred from homology"/>
<dbReference type="Gene3D" id="1.20.1070.10">
    <property type="entry name" value="Rhodopsin 7-helix transmembrane proteins"/>
    <property type="match status" value="1"/>
</dbReference>
<dbReference type="SUPFAM" id="SSF81321">
    <property type="entry name" value="Family A G protein-coupled receptor-like"/>
    <property type="match status" value="1"/>
</dbReference>
<dbReference type="EMBL" id="BTSX01000002">
    <property type="protein sequence ID" value="GMS85332.1"/>
    <property type="molecule type" value="Genomic_DNA"/>
</dbReference>
<gene>
    <name evidence="7" type="ORF">PENTCL1PPCAC_7507</name>
</gene>
<dbReference type="AlphaFoldDB" id="A0AAV5SPN6"/>
<feature type="transmembrane region" description="Helical" evidence="6">
    <location>
        <begin position="6"/>
        <end position="31"/>
    </location>
</feature>
<comment type="caution">
    <text evidence="7">The sequence shown here is derived from an EMBL/GenBank/DDBJ whole genome shotgun (WGS) entry which is preliminary data.</text>
</comment>
<dbReference type="PANTHER" id="PTHR22945">
    <property type="entry name" value="SERPENTINE RECEPTOR, CLASS D DELTA"/>
    <property type="match status" value="1"/>
</dbReference>
<evidence type="ECO:0000313" key="8">
    <source>
        <dbReference type="Proteomes" id="UP001432027"/>
    </source>
</evidence>
<reference evidence="7" key="1">
    <citation type="submission" date="2023-10" db="EMBL/GenBank/DDBJ databases">
        <title>Genome assembly of Pristionchus species.</title>
        <authorList>
            <person name="Yoshida K."/>
            <person name="Sommer R.J."/>
        </authorList>
    </citation>
    <scope>NUCLEOTIDE SEQUENCE</scope>
    <source>
        <strain evidence="7">RS0144</strain>
    </source>
</reference>
<dbReference type="PANTHER" id="PTHR22945:SF40">
    <property type="entry name" value="SERPENTINE RECEPTOR, CLASS D (DELTA)-RELATED"/>
    <property type="match status" value="1"/>
</dbReference>
<dbReference type="InterPro" id="IPR050920">
    <property type="entry name" value="Nematode_rcpt-like_delta"/>
</dbReference>
<evidence type="ECO:0000256" key="6">
    <source>
        <dbReference type="SAM" id="Phobius"/>
    </source>
</evidence>
<dbReference type="GO" id="GO:0016020">
    <property type="term" value="C:membrane"/>
    <property type="evidence" value="ECO:0007669"/>
    <property type="project" value="UniProtKB-SubCell"/>
</dbReference>
<dbReference type="InterPro" id="IPR019421">
    <property type="entry name" value="7TM_GPCR_serpentine_rcpt_Srd"/>
</dbReference>
<sequence length="324" mass="36252">MSGPLLPLFVIHSLLCGSSVFGNLLLMTLIFSHTPPTNRSYSVLIISMSLLELVTSATSFALFQRLIPCGSSLFLVSTGPAILAHSRRLCFVLYAVMMHGHAHYICMMALLFCFRYYVLIKPTPRSQSVALICLLFYVPTAMIFGVLADSDIAPEAEILEKMNDTLGYDLRGDIVTGYSSIFEPRVTLAVVWVTAPSGSFAWIIIFLGSRIHRKLKRRTHSMSETTRLMHRELMQALSVQASLTVVFALSVLTYLLMQFNLVHGEAIEYSTHMLGEVCLACSPIVTIYYVRSYRRAVTSCSICRKRIVAPPHHRLDSEMPSFQP</sequence>
<dbReference type="Pfam" id="PF10317">
    <property type="entry name" value="7TM_GPCR_Srd"/>
    <property type="match status" value="1"/>
</dbReference>
<feature type="transmembrane region" description="Helical" evidence="6">
    <location>
        <begin position="189"/>
        <end position="212"/>
    </location>
</feature>
<keyword evidence="5 6" id="KW-0472">Membrane</keyword>
<comment type="similarity">
    <text evidence="2">Belongs to the nematode receptor-like protein srd family.</text>
</comment>
<organism evidence="7 8">
    <name type="scientific">Pristionchus entomophagus</name>
    <dbReference type="NCBI Taxonomy" id="358040"/>
    <lineage>
        <taxon>Eukaryota</taxon>
        <taxon>Metazoa</taxon>
        <taxon>Ecdysozoa</taxon>
        <taxon>Nematoda</taxon>
        <taxon>Chromadorea</taxon>
        <taxon>Rhabditida</taxon>
        <taxon>Rhabditina</taxon>
        <taxon>Diplogasteromorpha</taxon>
        <taxon>Diplogasteroidea</taxon>
        <taxon>Neodiplogasteridae</taxon>
        <taxon>Pristionchus</taxon>
    </lineage>
</organism>
<evidence type="ECO:0000256" key="2">
    <source>
        <dbReference type="ARBA" id="ARBA00009166"/>
    </source>
</evidence>
<feature type="transmembrane region" description="Helical" evidence="6">
    <location>
        <begin position="269"/>
        <end position="290"/>
    </location>
</feature>
<dbReference type="Proteomes" id="UP001432027">
    <property type="component" value="Unassembled WGS sequence"/>
</dbReference>